<dbReference type="AlphaFoldDB" id="T2MIK5"/>
<dbReference type="CDD" id="cd21973">
    <property type="entry name" value="KLF6_7_N-like"/>
    <property type="match status" value="1"/>
</dbReference>
<dbReference type="PROSITE" id="PS00028">
    <property type="entry name" value="ZINC_FINGER_C2H2_1"/>
    <property type="match status" value="3"/>
</dbReference>
<gene>
    <name evidence="9" type="primary">KLF7</name>
</gene>
<dbReference type="SMART" id="SM00355">
    <property type="entry name" value="ZnF_C2H2"/>
    <property type="match status" value="3"/>
</dbReference>
<dbReference type="GO" id="GO:0000981">
    <property type="term" value="F:DNA-binding transcription factor activity, RNA polymerase II-specific"/>
    <property type="evidence" value="ECO:0007669"/>
    <property type="project" value="TreeGrafter"/>
</dbReference>
<name>T2MIK5_HYDVU</name>
<dbReference type="SUPFAM" id="SSF57667">
    <property type="entry name" value="beta-beta-alpha zinc fingers"/>
    <property type="match status" value="2"/>
</dbReference>
<keyword evidence="2" id="KW-0479">Metal-binding</keyword>
<dbReference type="FunFam" id="3.30.160.60:FF:000624">
    <property type="entry name" value="zinc finger protein 697"/>
    <property type="match status" value="1"/>
</dbReference>
<comment type="subcellular location">
    <subcellularLocation>
        <location evidence="1">Nucleus</location>
    </subcellularLocation>
</comment>
<dbReference type="InterPro" id="IPR013087">
    <property type="entry name" value="Znf_C2H2_type"/>
</dbReference>
<sequence length="317" mass="36857">MFPEKESLNALPSTSIFQEMQRIHDTGYFSPIHSLEDKFQQTRLEMDRYLRSEPDMRLNCIKDRHIEVTTVAWNEFLPPTCMDEDVNCLSLDIELLKPYFNLYSINSRIRVLPVSHKENTLVDELPIYKRKSPGSQNIQISEDVSFDHELVAKRVLLTPPSSPESISSPYSELKSPKPIKLVKGQRIQKNRVNINTTKFLDSITLNPDNSVNISDLANLDLKKRIHRCQFNDCKKVYTKSSHLKAHQRTHTGEKPYKCTWEGCQWRFARSDELTRHYRKHTGAKPFKCSSCDRCFSRSDHLALHTKRHGNGQLNISK</sequence>
<keyword evidence="3" id="KW-0677">Repeat</keyword>
<proteinExistence type="evidence at transcript level"/>
<evidence type="ECO:0000256" key="6">
    <source>
        <dbReference type="ARBA" id="ARBA00023242"/>
    </source>
</evidence>
<dbReference type="EMBL" id="HAAD01005515">
    <property type="protein sequence ID" value="CDG71747.1"/>
    <property type="molecule type" value="mRNA"/>
</dbReference>
<evidence type="ECO:0000256" key="2">
    <source>
        <dbReference type="ARBA" id="ARBA00022723"/>
    </source>
</evidence>
<dbReference type="FunFam" id="3.30.160.60:FF:000021">
    <property type="entry name" value="Basic krueppel-like factor 3"/>
    <property type="match status" value="1"/>
</dbReference>
<reference evidence="9" key="1">
    <citation type="journal article" date="2013" name="Genome Biol. Evol.">
        <title>Punctuated emergences of genetic and phenotypic innovations in eumetazoan, bilaterian, euteleostome, and hominidae ancestors.</title>
        <authorList>
            <person name="Wenger Y."/>
            <person name="Galliot B."/>
        </authorList>
    </citation>
    <scope>NUCLEOTIDE SEQUENCE</scope>
    <source>
        <tissue evidence="9">Whole animals</tissue>
    </source>
</reference>
<feature type="domain" description="C2H2-type" evidence="8">
    <location>
        <begin position="256"/>
        <end position="285"/>
    </location>
</feature>
<dbReference type="GO" id="GO:0008270">
    <property type="term" value="F:zinc ion binding"/>
    <property type="evidence" value="ECO:0007669"/>
    <property type="project" value="UniProtKB-KW"/>
</dbReference>
<dbReference type="FunFam" id="3.30.160.60:FF:000018">
    <property type="entry name" value="Krueppel-like factor 15"/>
    <property type="match status" value="1"/>
</dbReference>
<keyword evidence="6" id="KW-0539">Nucleus</keyword>
<protein>
    <submittedName>
        <fullName evidence="9">Krueppel-like factor 7</fullName>
    </submittedName>
</protein>
<evidence type="ECO:0000256" key="5">
    <source>
        <dbReference type="ARBA" id="ARBA00022833"/>
    </source>
</evidence>
<accession>T2MIK5</accession>
<dbReference type="PROSITE" id="PS50157">
    <property type="entry name" value="ZINC_FINGER_C2H2_2"/>
    <property type="match status" value="3"/>
</dbReference>
<dbReference type="PANTHER" id="PTHR23235">
    <property type="entry name" value="KRUEPPEL-LIKE TRANSCRIPTION FACTOR"/>
    <property type="match status" value="1"/>
</dbReference>
<keyword evidence="4 7" id="KW-0863">Zinc-finger</keyword>
<dbReference type="OMA" id="IFHELQT"/>
<feature type="domain" description="C2H2-type" evidence="8">
    <location>
        <begin position="286"/>
        <end position="313"/>
    </location>
</feature>
<evidence type="ECO:0000256" key="4">
    <source>
        <dbReference type="ARBA" id="ARBA00022771"/>
    </source>
</evidence>
<dbReference type="Gene3D" id="3.30.160.60">
    <property type="entry name" value="Classic Zinc Finger"/>
    <property type="match status" value="3"/>
</dbReference>
<dbReference type="Pfam" id="PF00096">
    <property type="entry name" value="zf-C2H2"/>
    <property type="match status" value="3"/>
</dbReference>
<dbReference type="GO" id="GO:0000978">
    <property type="term" value="F:RNA polymerase II cis-regulatory region sequence-specific DNA binding"/>
    <property type="evidence" value="ECO:0007669"/>
    <property type="project" value="TreeGrafter"/>
</dbReference>
<dbReference type="InterPro" id="IPR036236">
    <property type="entry name" value="Znf_C2H2_sf"/>
</dbReference>
<keyword evidence="5" id="KW-0862">Zinc</keyword>
<dbReference type="OrthoDB" id="4748970at2759"/>
<dbReference type="GO" id="GO:0005634">
    <property type="term" value="C:nucleus"/>
    <property type="evidence" value="ECO:0007669"/>
    <property type="project" value="UniProtKB-SubCell"/>
</dbReference>
<evidence type="ECO:0000313" key="9">
    <source>
        <dbReference type="EMBL" id="CDG71747.1"/>
    </source>
</evidence>
<evidence type="ECO:0000256" key="1">
    <source>
        <dbReference type="ARBA" id="ARBA00004123"/>
    </source>
</evidence>
<evidence type="ECO:0000256" key="7">
    <source>
        <dbReference type="PROSITE-ProRule" id="PRU00042"/>
    </source>
</evidence>
<dbReference type="KEGG" id="hmg:100207630"/>
<dbReference type="PANTHER" id="PTHR23235:SF166">
    <property type="entry name" value="DENDRITIC ARBOR REDUCTION PROTEIN 1"/>
    <property type="match status" value="1"/>
</dbReference>
<evidence type="ECO:0000259" key="8">
    <source>
        <dbReference type="PROSITE" id="PS50157"/>
    </source>
</evidence>
<organism evidence="9">
    <name type="scientific">Hydra vulgaris</name>
    <name type="common">Hydra</name>
    <name type="synonym">Hydra attenuata</name>
    <dbReference type="NCBI Taxonomy" id="6087"/>
    <lineage>
        <taxon>Eukaryota</taxon>
        <taxon>Metazoa</taxon>
        <taxon>Cnidaria</taxon>
        <taxon>Hydrozoa</taxon>
        <taxon>Hydroidolina</taxon>
        <taxon>Anthoathecata</taxon>
        <taxon>Aplanulata</taxon>
        <taxon>Hydridae</taxon>
        <taxon>Hydra</taxon>
    </lineage>
</organism>
<evidence type="ECO:0000256" key="3">
    <source>
        <dbReference type="ARBA" id="ARBA00022737"/>
    </source>
</evidence>
<feature type="domain" description="C2H2-type" evidence="8">
    <location>
        <begin position="226"/>
        <end position="255"/>
    </location>
</feature>